<dbReference type="GO" id="GO:0000785">
    <property type="term" value="C:chromatin"/>
    <property type="evidence" value="ECO:0007669"/>
    <property type="project" value="TreeGrafter"/>
</dbReference>
<feature type="compositionally biased region" description="Gly residues" evidence="1">
    <location>
        <begin position="653"/>
        <end position="665"/>
    </location>
</feature>
<feature type="compositionally biased region" description="Low complexity" evidence="1">
    <location>
        <begin position="306"/>
        <end position="315"/>
    </location>
</feature>
<dbReference type="OrthoDB" id="514817at2759"/>
<reference evidence="2 3" key="1">
    <citation type="journal article" date="2018" name="Plant J.">
        <title>Genome sequences of Chlorella sorokiniana UTEX 1602 and Micractinium conductrix SAG 241.80: implications to maltose excretion by a green alga.</title>
        <authorList>
            <person name="Arriola M.B."/>
            <person name="Velmurugan N."/>
            <person name="Zhang Y."/>
            <person name="Plunkett M.H."/>
            <person name="Hondzo H."/>
            <person name="Barney B.M."/>
        </authorList>
    </citation>
    <scope>NUCLEOTIDE SEQUENCE [LARGE SCALE GENOMIC DNA]</scope>
    <source>
        <strain evidence="2 3">SAG 241.80</strain>
    </source>
</reference>
<dbReference type="PANTHER" id="PTHR13992:SF39">
    <property type="entry name" value="SMRTER, ISOFORM G"/>
    <property type="match status" value="1"/>
</dbReference>
<feature type="compositionally biased region" description="Basic and acidic residues" evidence="1">
    <location>
        <begin position="484"/>
        <end position="495"/>
    </location>
</feature>
<sequence length="755" mass="79443">MQALAVQAAAQRPSGAHCFSSRKRIAAPGRLALRPAASAATELAELQAKPTAVRKMLLGRGWDLNWVDGVTGEIMKRKLTGDVATIEAAVSYLESLGIPTKSVENMASINKQILGQPVAKLQAVVEYVQRQGASGKTLVTLLEAHPALLTYYVSADGKHLEKGASRASADVQELNGRRVAGASYWREGASFASAPKKNDAPTPEEAARIVVGPDPDRFYCPHPGCNRSFAELWRLKVHFRAPPDVRGSGKERGHGTELQFCPKCGKDLRPGKHHVGCSAGKSAPRQAAKRQRQQQMSTTTESAGLTTNTTEQTTTGSWELAVRQPPAKQRRPGAEVESAQRTRRVGEAVGPLPGMEAAAAAAAAAAAGHPEPLLYTAGAAHLGGAQHLQQHDFDARQLQQCFASPAAGGGGGMPPPANAAQQQHHQQQQPAQLPHFDLPGGGENRAHSPSPLELFGTFGGGGGGMGGGSGSGGMHGGFGSGLGLDDHLSGEDDLLRIPSPPPLPADWEAPAARPGLLFDFDQFDANKRHQHHTGGASAPLVTVTTAMNPEEMLNPSDDYIWQILFAGENDAVPKRVTAHLHHPPATALSHWDEDPLLDSILADDLSHDLPPHGMQHMQQQHHHHQVQQQHQQQPYHHHQQQPYHQQQQPAGATPGGGSGSGGSGGTVPIAAGDGGATGGQHSSMPPAMEVVLSGQQVVPQQPADGPCHHCHRQQQHGGTALAAQQPYRNGYHAAAELGAPGVKVEGAAVAGGVFL</sequence>
<proteinExistence type="predicted"/>
<comment type="caution">
    <text evidence="2">The sequence shown here is derived from an EMBL/GenBank/DDBJ whole genome shotgun (WGS) entry which is preliminary data.</text>
</comment>
<feature type="compositionally biased region" description="Basic and acidic residues" evidence="1">
    <location>
        <begin position="332"/>
        <end position="346"/>
    </location>
</feature>
<name>A0A2P6VNM7_9CHLO</name>
<dbReference type="GO" id="GO:0006357">
    <property type="term" value="P:regulation of transcription by RNA polymerase II"/>
    <property type="evidence" value="ECO:0007669"/>
    <property type="project" value="TreeGrafter"/>
</dbReference>
<dbReference type="PANTHER" id="PTHR13992">
    <property type="entry name" value="NUCLEAR RECEPTOR CO-REPRESSOR RELATED NCOR"/>
    <property type="match status" value="1"/>
</dbReference>
<dbReference type="InterPro" id="IPR038538">
    <property type="entry name" value="MTERF_sf"/>
</dbReference>
<feature type="compositionally biased region" description="Low complexity" evidence="1">
    <location>
        <begin position="418"/>
        <end position="435"/>
    </location>
</feature>
<feature type="compositionally biased region" description="Polar residues" evidence="1">
    <location>
        <begin position="296"/>
        <end position="305"/>
    </location>
</feature>
<evidence type="ECO:0000313" key="3">
    <source>
        <dbReference type="Proteomes" id="UP000239649"/>
    </source>
</evidence>
<feature type="compositionally biased region" description="Gly residues" evidence="1">
    <location>
        <begin position="457"/>
        <end position="482"/>
    </location>
</feature>
<dbReference type="Proteomes" id="UP000239649">
    <property type="component" value="Unassembled WGS sequence"/>
</dbReference>
<accession>A0A2P6VNM7</accession>
<protein>
    <submittedName>
        <fullName evidence="2">Regulator of CO2-responsive genes isoform A</fullName>
    </submittedName>
</protein>
<dbReference type="Gene3D" id="3.30.160.60">
    <property type="entry name" value="Classic Zinc Finger"/>
    <property type="match status" value="1"/>
</dbReference>
<dbReference type="EMBL" id="LHPF02000002">
    <property type="protein sequence ID" value="PSC75703.1"/>
    <property type="molecule type" value="Genomic_DNA"/>
</dbReference>
<dbReference type="Gene3D" id="1.25.70.10">
    <property type="entry name" value="Transcription termination factor 3, mitochondrial"/>
    <property type="match status" value="1"/>
</dbReference>
<feature type="region of interest" description="Disordered" evidence="1">
    <location>
        <begin position="403"/>
        <end position="509"/>
    </location>
</feature>
<feature type="region of interest" description="Disordered" evidence="1">
    <location>
        <begin position="272"/>
        <end position="346"/>
    </location>
</feature>
<gene>
    <name evidence="2" type="ORF">C2E20_1639</name>
</gene>
<feature type="compositionally biased region" description="Low complexity" evidence="1">
    <location>
        <begin position="626"/>
        <end position="652"/>
    </location>
</feature>
<evidence type="ECO:0000256" key="1">
    <source>
        <dbReference type="SAM" id="MobiDB-lite"/>
    </source>
</evidence>
<dbReference type="InterPro" id="IPR051571">
    <property type="entry name" value="N-CoR_corepressor"/>
</dbReference>
<evidence type="ECO:0000313" key="2">
    <source>
        <dbReference type="EMBL" id="PSC75703.1"/>
    </source>
</evidence>
<dbReference type="AlphaFoldDB" id="A0A2P6VNM7"/>
<organism evidence="2 3">
    <name type="scientific">Micractinium conductrix</name>
    <dbReference type="NCBI Taxonomy" id="554055"/>
    <lineage>
        <taxon>Eukaryota</taxon>
        <taxon>Viridiplantae</taxon>
        <taxon>Chlorophyta</taxon>
        <taxon>core chlorophytes</taxon>
        <taxon>Trebouxiophyceae</taxon>
        <taxon>Chlorellales</taxon>
        <taxon>Chlorellaceae</taxon>
        <taxon>Chlorella clade</taxon>
        <taxon>Micractinium</taxon>
    </lineage>
</organism>
<keyword evidence="3" id="KW-1185">Reference proteome</keyword>
<feature type="region of interest" description="Disordered" evidence="1">
    <location>
        <begin position="603"/>
        <end position="685"/>
    </location>
</feature>
<dbReference type="STRING" id="554055.A0A2P6VNM7"/>